<evidence type="ECO:0000256" key="1">
    <source>
        <dbReference type="ARBA" id="ARBA00022737"/>
    </source>
</evidence>
<feature type="repeat" description="ANK" evidence="3">
    <location>
        <begin position="240"/>
        <end position="272"/>
    </location>
</feature>
<proteinExistence type="predicted"/>
<dbReference type="PANTHER" id="PTHR24201:SF15">
    <property type="entry name" value="ANKYRIN REPEAT DOMAIN-CONTAINING PROTEIN 66"/>
    <property type="match status" value="1"/>
</dbReference>
<protein>
    <submittedName>
        <fullName evidence="4">Uncharacterized protein</fullName>
    </submittedName>
</protein>
<dbReference type="Gene3D" id="1.25.40.20">
    <property type="entry name" value="Ankyrin repeat-containing domain"/>
    <property type="match status" value="5"/>
</dbReference>
<dbReference type="EMBL" id="CAXKWB010024759">
    <property type="protein sequence ID" value="CAL4126664.1"/>
    <property type="molecule type" value="Genomic_DNA"/>
</dbReference>
<dbReference type="InterPro" id="IPR050776">
    <property type="entry name" value="Ank_Repeat/CDKN_Inhibitor"/>
</dbReference>
<dbReference type="PANTHER" id="PTHR24201">
    <property type="entry name" value="ANK_REP_REGION DOMAIN-CONTAINING PROTEIN"/>
    <property type="match status" value="1"/>
</dbReference>
<name>A0AAV2RLW3_MEGNR</name>
<dbReference type="PROSITE" id="PS50088">
    <property type="entry name" value="ANK_REPEAT"/>
    <property type="match status" value="3"/>
</dbReference>
<dbReference type="InterPro" id="IPR002110">
    <property type="entry name" value="Ankyrin_rpt"/>
</dbReference>
<feature type="repeat" description="ANK" evidence="3">
    <location>
        <begin position="207"/>
        <end position="239"/>
    </location>
</feature>
<evidence type="ECO:0000313" key="4">
    <source>
        <dbReference type="EMBL" id="CAL4126664.1"/>
    </source>
</evidence>
<organism evidence="4 5">
    <name type="scientific">Meganyctiphanes norvegica</name>
    <name type="common">Northern krill</name>
    <name type="synonym">Thysanopoda norvegica</name>
    <dbReference type="NCBI Taxonomy" id="48144"/>
    <lineage>
        <taxon>Eukaryota</taxon>
        <taxon>Metazoa</taxon>
        <taxon>Ecdysozoa</taxon>
        <taxon>Arthropoda</taxon>
        <taxon>Crustacea</taxon>
        <taxon>Multicrustacea</taxon>
        <taxon>Malacostraca</taxon>
        <taxon>Eumalacostraca</taxon>
        <taxon>Eucarida</taxon>
        <taxon>Euphausiacea</taxon>
        <taxon>Euphausiidae</taxon>
        <taxon>Meganyctiphanes</taxon>
    </lineage>
</organism>
<sequence length="1407" mass="159832">MSKPLLLEQFFWEQYRKLLRRDFQKKSSPGSTSQNSLADVYIENKYIGSTKTMRILGRIKILSCRCRPKLVNPLLPPSLLGRSKCIMAYGHNVILVLLLEANCDIEYHVIMLRFACNQHAYTFSGLSRRDSVNLVNIGNGALERFLTSKKKNSCAYGKQVIKISTEVHKSMKFMSHTPLHTAVVFGSLECIKVLLQANANIEAIANFNYTPLHKAAQHNQLSAIEMLLDAGCNRDARIHLGGSALHVAAIYNNREAVELLIEKGFDLELKDNEGHTPIESAEVRGHEPLAHWLTKLKKGASNEDTNIGPLPSSEQTEKFKYSTGNYISDNDKFVNFVGSASKGTFDWKSLKRIIPKYRSGYYQDEEGLTILHVVSKHGYFEAVTFLIEELHIFSNLMTHNGDVPSDLAESAGHHRIAQYLKNAFKHNKPPSINIQNQLYDELLTVISSGDNVQEASRLLTKGAPLESYGSTSPSALAMAILWNRVMIIELLLAAGAPLTVKHHGKNLLQVAWFSPDITMRVKIIITRAFHNNLQREVMEYLVDWVKEQSNLLNDYLWNDLQLVEKLDISGKMYLYAGLIEVSESLKGETPWKAKWTIKEEIPPHQHLLELMPQYRLSNNPLSFSLMMGTAAKHNCKLAAFFLHEAGGRPNHRTALGLTPLHEALDAKFFDLATVLVKHLGGSLYVPDCNRRFPKDLMKTEMKLQLEQVQAMEEFNKLENSIYSARTQAEKDEIKEIALVLVCLYAVYTRKWDHHLCKWQDLYGYLVSIILVKTTLENIKFESGTNKVNLTEDYTWLLTICQNLNQVNKRNQIPNEDAVIGFLDLLSSIEDLSNSIRTNETKLKLIQSDNYCQSANIAIGDVLLKSVKLVTETNLPTFLHLLFTVGEQSLDMQLNNMIRSLPLHHAAATGNFCAILYLTLTAEAPVNVLDRNKNTPAHLAYLNGYSYIGDYLCKHDQNIELIKNNASQTPKMIHKAFQKYEKLYDIEKDEYETDNPTNLNEQIDGLSLTTKLLDQWFSKSKSMSFREIIENSIVDYSFGEAKLVQSLIVDFAESIGSKIAEYNPLLKGTLVLVGSAGDKVRLNAPDESDCTWLLDWKNVRVYLEDMSEEDQQIKHYKHVIRAESDDMKIQRLLEGTNLLEEFYNQSIKAISDLLPNLDPRISLIIPGVKRIGCGVCITLAWAGTRYPMLIVTMDLVPAFKASRPAKFIHPPLTKNIEDPRLDAIFVVQTHIKSGELRCSTTLEEQVVMQGLSTEQRLVFIIAKLLVSKLKTEKWASKLFKERFTYFSTKQFKLPAPTGFLLKSAFFQVLENIPDPDDWAENCIVDRLKDIFFSMCKTDDKGRLHSGLVPSYFSSTIQPPAAGFMAPAVYKFLVDNEEELHHIKDFNFEELEQLALMWDEALNKYYYIP</sequence>
<feature type="non-terminal residue" evidence="4">
    <location>
        <position position="1407"/>
    </location>
</feature>
<evidence type="ECO:0000313" key="5">
    <source>
        <dbReference type="Proteomes" id="UP001497623"/>
    </source>
</evidence>
<dbReference type="PROSITE" id="PS50297">
    <property type="entry name" value="ANK_REP_REGION"/>
    <property type="match status" value="3"/>
</dbReference>
<evidence type="ECO:0000256" key="3">
    <source>
        <dbReference type="PROSITE-ProRule" id="PRU00023"/>
    </source>
</evidence>
<reference evidence="4 5" key="1">
    <citation type="submission" date="2024-05" db="EMBL/GenBank/DDBJ databases">
        <authorList>
            <person name="Wallberg A."/>
        </authorList>
    </citation>
    <scope>NUCLEOTIDE SEQUENCE [LARGE SCALE GENOMIC DNA]</scope>
</reference>
<evidence type="ECO:0000256" key="2">
    <source>
        <dbReference type="ARBA" id="ARBA00023043"/>
    </source>
</evidence>
<dbReference type="Proteomes" id="UP001497623">
    <property type="component" value="Unassembled WGS sequence"/>
</dbReference>
<dbReference type="Pfam" id="PF12796">
    <property type="entry name" value="Ank_2"/>
    <property type="match status" value="2"/>
</dbReference>
<gene>
    <name evidence="4" type="ORF">MNOR_LOCUS25661</name>
</gene>
<accession>A0AAV2RLW3</accession>
<keyword evidence="5" id="KW-1185">Reference proteome</keyword>
<dbReference type="SUPFAM" id="SSF48403">
    <property type="entry name" value="Ankyrin repeat"/>
    <property type="match status" value="2"/>
</dbReference>
<keyword evidence="1" id="KW-0677">Repeat</keyword>
<dbReference type="Gene3D" id="3.30.460.90">
    <property type="match status" value="1"/>
</dbReference>
<dbReference type="InterPro" id="IPR036770">
    <property type="entry name" value="Ankyrin_rpt-contain_sf"/>
</dbReference>
<feature type="repeat" description="ANK" evidence="3">
    <location>
        <begin position="174"/>
        <end position="206"/>
    </location>
</feature>
<comment type="caution">
    <text evidence="4">The sequence shown here is derived from an EMBL/GenBank/DDBJ whole genome shotgun (WGS) entry which is preliminary data.</text>
</comment>
<dbReference type="SMART" id="SM00248">
    <property type="entry name" value="ANK"/>
    <property type="match status" value="9"/>
</dbReference>
<keyword evidence="2 3" id="KW-0040">ANK repeat</keyword>